<accession>A0ACB5TKZ9</accession>
<comment type="caution">
    <text evidence="1">The sequence shown here is derived from an EMBL/GenBank/DDBJ whole genome shotgun (WGS) entry which is preliminary data.</text>
</comment>
<evidence type="ECO:0000313" key="1">
    <source>
        <dbReference type="EMBL" id="GME90332.1"/>
    </source>
</evidence>
<reference evidence="1" key="1">
    <citation type="submission" date="2023-04" db="EMBL/GenBank/DDBJ databases">
        <title>Candida boidinii NBRC 1967.</title>
        <authorList>
            <person name="Ichikawa N."/>
            <person name="Sato H."/>
            <person name="Tonouchi N."/>
        </authorList>
    </citation>
    <scope>NUCLEOTIDE SEQUENCE</scope>
    <source>
        <strain evidence="1">NBRC 1967</strain>
    </source>
</reference>
<evidence type="ECO:0000313" key="2">
    <source>
        <dbReference type="Proteomes" id="UP001165101"/>
    </source>
</evidence>
<protein>
    <submittedName>
        <fullName evidence="1">Unnamed protein product</fullName>
    </submittedName>
</protein>
<gene>
    <name evidence="1" type="ORF">Cboi01_000180200</name>
</gene>
<organism evidence="1 2">
    <name type="scientific">Candida boidinii</name>
    <name type="common">Yeast</name>
    <dbReference type="NCBI Taxonomy" id="5477"/>
    <lineage>
        <taxon>Eukaryota</taxon>
        <taxon>Fungi</taxon>
        <taxon>Dikarya</taxon>
        <taxon>Ascomycota</taxon>
        <taxon>Saccharomycotina</taxon>
        <taxon>Pichiomycetes</taxon>
        <taxon>Pichiales</taxon>
        <taxon>Pichiaceae</taxon>
        <taxon>Ogataea</taxon>
        <taxon>Ogataea/Candida clade</taxon>
    </lineage>
</organism>
<sequence length="392" mass="44762">MSSRESRKRRHVVDSDDEEGVESKKVKTENDDTYDENQDESETRTKRRKEHEDGDRDQQETEEDDFQLPDYYPLTSQVRTDIIRFSVDKEMMHLDRLVSDIQKELKDDILGYINNKLELENAILIHDLATDGSGNGDEGTDSTINKKGNNLTDLFAECKEKLFKNDLLKESKSIYKSLLDYDQQCGVITKSFRDMKSDINERVGTIDVPLELSNLDQFKNIGNIPTVTEILEKATNTNEKEASNNGNSKAKVKDLISSIYVSINPESQIPTFNDDKDGDNNNDDDDDDDDDDDIEIEGGIVSLKCPISQQIIETPVKSGICGHTYDKKSIMELLNRESLDTNIKRCPECHAELTVTDLVKDNIMSIRLDAFKRDQQLLKNRKKVADDDFEEV</sequence>
<proteinExistence type="predicted"/>
<dbReference type="Proteomes" id="UP001165101">
    <property type="component" value="Unassembled WGS sequence"/>
</dbReference>
<name>A0ACB5TKZ9_CANBO</name>
<keyword evidence="2" id="KW-1185">Reference proteome</keyword>
<dbReference type="EMBL" id="BSXV01000718">
    <property type="protein sequence ID" value="GME90332.1"/>
    <property type="molecule type" value="Genomic_DNA"/>
</dbReference>